<feature type="domain" description="HTH araC/xylS-type" evidence="4">
    <location>
        <begin position="232"/>
        <end position="330"/>
    </location>
</feature>
<dbReference type="EMBL" id="AAUW01000022">
    <property type="protein sequence ID" value="EAV41238.1"/>
    <property type="molecule type" value="Genomic_DNA"/>
</dbReference>
<dbReference type="eggNOG" id="COG2207">
    <property type="taxonomic scope" value="Bacteria"/>
</dbReference>
<evidence type="ECO:0000313" key="6">
    <source>
        <dbReference type="Proteomes" id="UP000004848"/>
    </source>
</evidence>
<gene>
    <name evidence="5" type="ORF">SIAM614_29166</name>
</gene>
<dbReference type="InterPro" id="IPR009057">
    <property type="entry name" value="Homeodomain-like_sf"/>
</dbReference>
<dbReference type="InterPro" id="IPR018060">
    <property type="entry name" value="HTH_AraC"/>
</dbReference>
<proteinExistence type="predicted"/>
<evidence type="ECO:0000256" key="3">
    <source>
        <dbReference type="ARBA" id="ARBA00023163"/>
    </source>
</evidence>
<dbReference type="PANTHER" id="PTHR47894:SF4">
    <property type="entry name" value="HTH-TYPE TRANSCRIPTIONAL REGULATOR GADX"/>
    <property type="match status" value="1"/>
</dbReference>
<dbReference type="Pfam" id="PF12625">
    <property type="entry name" value="Arabinose_bd"/>
    <property type="match status" value="1"/>
</dbReference>
<keyword evidence="2" id="KW-0238">DNA-binding</keyword>
<evidence type="ECO:0000256" key="2">
    <source>
        <dbReference type="ARBA" id="ARBA00023125"/>
    </source>
</evidence>
<sequence>MTPVPQVRGSAYLPFVEFLDKADVFVERGIERDLVPAIVHRDGEALVPVHLAHSFLEKGARKLGRDDFGVLVGRNFQICELGAFGRSICRSLTLHDALTKLRSTFSLYSSAERVWWTQKTKETVCFCHAYVHKTGPGSRHARHCALLLMRAAVRLAAGSHWQPACVLVQDLDDILILKEEFSDPEFCRPEVSGFTFPASMLSLPLRQRGALSCAIPDKDAFDSATPSDDFLGSLRQVIATLLPEGQCGLEHVAQALGMHPRTLQRKLSALGQDYSELLSQIRFEKTLLLMQDPDFRIFDIALELDFQDASNFSRSFRQWTGVTPTEFRKTQQNRH</sequence>
<reference evidence="5 6" key="1">
    <citation type="submission" date="2006-05" db="EMBL/GenBank/DDBJ databases">
        <authorList>
            <person name="King G."/>
            <person name="Ferriera S."/>
            <person name="Johnson J."/>
            <person name="Kravitz S."/>
            <person name="Beeson K."/>
            <person name="Sutton G."/>
            <person name="Rogers Y.-H."/>
            <person name="Friedman R."/>
            <person name="Frazier M."/>
            <person name="Venter J.C."/>
        </authorList>
    </citation>
    <scope>NUCLEOTIDE SEQUENCE [LARGE SCALE GENOMIC DNA]</scope>
    <source>
        <strain evidence="6">ATCC 25650 / DSM 13394 / JCM 20685 / NBRC 16684 / NCIMB 2208 / IAM 12614 / B1</strain>
    </source>
</reference>
<keyword evidence="1" id="KW-0805">Transcription regulation</keyword>
<dbReference type="Gene3D" id="1.10.10.60">
    <property type="entry name" value="Homeodomain-like"/>
    <property type="match status" value="1"/>
</dbReference>
<evidence type="ECO:0000256" key="1">
    <source>
        <dbReference type="ARBA" id="ARBA00023015"/>
    </source>
</evidence>
<dbReference type="SUPFAM" id="SSF46689">
    <property type="entry name" value="Homeodomain-like"/>
    <property type="match status" value="1"/>
</dbReference>
<dbReference type="GO" id="GO:0003700">
    <property type="term" value="F:DNA-binding transcription factor activity"/>
    <property type="evidence" value="ECO:0007669"/>
    <property type="project" value="InterPro"/>
</dbReference>
<accession>A0P153</accession>
<keyword evidence="3" id="KW-0804">Transcription</keyword>
<dbReference type="Proteomes" id="UP000004848">
    <property type="component" value="Unassembled WGS sequence"/>
</dbReference>
<organism evidence="5 6">
    <name type="scientific">Roseibium aggregatum (strain ATCC 25650 / DSM 13394 / JCM 20685 / NBRC 16684 / NCIMB 2208 / IAM 12614 / B1)</name>
    <name type="common">Stappia aggregata</name>
    <dbReference type="NCBI Taxonomy" id="384765"/>
    <lineage>
        <taxon>Bacteria</taxon>
        <taxon>Pseudomonadati</taxon>
        <taxon>Pseudomonadota</taxon>
        <taxon>Alphaproteobacteria</taxon>
        <taxon>Hyphomicrobiales</taxon>
        <taxon>Stappiaceae</taxon>
        <taxon>Roseibium</taxon>
    </lineage>
</organism>
<dbReference type="Pfam" id="PF12833">
    <property type="entry name" value="HTH_18"/>
    <property type="match status" value="1"/>
</dbReference>
<dbReference type="InterPro" id="IPR020449">
    <property type="entry name" value="Tscrpt_reg_AraC-type_HTH"/>
</dbReference>
<dbReference type="InterPro" id="IPR032687">
    <property type="entry name" value="AraC-type_N"/>
</dbReference>
<dbReference type="PRINTS" id="PR00032">
    <property type="entry name" value="HTHARAC"/>
</dbReference>
<evidence type="ECO:0000313" key="5">
    <source>
        <dbReference type="EMBL" id="EAV41238.1"/>
    </source>
</evidence>
<comment type="caution">
    <text evidence="5">The sequence shown here is derived from an EMBL/GenBank/DDBJ whole genome shotgun (WGS) entry which is preliminary data.</text>
</comment>
<protein>
    <submittedName>
        <fullName evidence="5">Transcriptional regulator, AraC family protein</fullName>
    </submittedName>
</protein>
<dbReference type="PROSITE" id="PS01124">
    <property type="entry name" value="HTH_ARAC_FAMILY_2"/>
    <property type="match status" value="1"/>
</dbReference>
<name>A0P153_ROSAI</name>
<dbReference type="PANTHER" id="PTHR47894">
    <property type="entry name" value="HTH-TYPE TRANSCRIPTIONAL REGULATOR GADX"/>
    <property type="match status" value="1"/>
</dbReference>
<dbReference type="AlphaFoldDB" id="A0P153"/>
<dbReference type="GO" id="GO:0005829">
    <property type="term" value="C:cytosol"/>
    <property type="evidence" value="ECO:0007669"/>
    <property type="project" value="TreeGrafter"/>
</dbReference>
<evidence type="ECO:0000259" key="4">
    <source>
        <dbReference type="PROSITE" id="PS01124"/>
    </source>
</evidence>
<dbReference type="SMART" id="SM00342">
    <property type="entry name" value="HTH_ARAC"/>
    <property type="match status" value="1"/>
</dbReference>
<dbReference type="GO" id="GO:0000976">
    <property type="term" value="F:transcription cis-regulatory region binding"/>
    <property type="evidence" value="ECO:0007669"/>
    <property type="project" value="TreeGrafter"/>
</dbReference>
<dbReference type="OrthoDB" id="9805730at2"/>